<reference evidence="1 2" key="1">
    <citation type="submission" date="2018-06" db="EMBL/GenBank/DDBJ databases">
        <authorList>
            <consortium name="Pathogen Informatics"/>
            <person name="Doyle S."/>
        </authorList>
    </citation>
    <scope>NUCLEOTIDE SEQUENCE [LARGE SCALE GENOMIC DNA]</scope>
    <source>
        <strain evidence="1 2">NCTC11157</strain>
    </source>
</reference>
<accession>A0A379EFJ5</accession>
<name>A0A379EFJ5_9BACT</name>
<dbReference type="RefSeq" id="WP_115367980.1">
    <property type="nucleotide sequence ID" value="NZ_UGTL01000002.1"/>
</dbReference>
<proteinExistence type="predicted"/>
<organism evidence="1 2">
    <name type="scientific">Prevotella disiens</name>
    <dbReference type="NCBI Taxonomy" id="28130"/>
    <lineage>
        <taxon>Bacteria</taxon>
        <taxon>Pseudomonadati</taxon>
        <taxon>Bacteroidota</taxon>
        <taxon>Bacteroidia</taxon>
        <taxon>Bacteroidales</taxon>
        <taxon>Prevotellaceae</taxon>
        <taxon>Prevotella</taxon>
    </lineage>
</organism>
<dbReference type="AlphaFoldDB" id="A0A379EFJ5"/>
<dbReference type="GeneID" id="91083589"/>
<evidence type="ECO:0000313" key="1">
    <source>
        <dbReference type="EMBL" id="SUB97689.1"/>
    </source>
</evidence>
<evidence type="ECO:0000313" key="2">
    <source>
        <dbReference type="Proteomes" id="UP000254072"/>
    </source>
</evidence>
<sequence>MGIANKDNQWTSFELPEPLCIKKGALVSLRYNGYLSVLADAGVKEIIFSFIKEKTKTQKSLFLNSRNRLFSCQMGAFKIKNHLFSKKVSEKFGAYQKMLYLCTRFRTKNTKAIKKAFFEKIYIDREVVQESSAAF</sequence>
<protein>
    <submittedName>
        <fullName evidence="1">Uncharacterized protein</fullName>
    </submittedName>
</protein>
<dbReference type="Proteomes" id="UP000254072">
    <property type="component" value="Unassembled WGS sequence"/>
</dbReference>
<dbReference type="OrthoDB" id="1054303at2"/>
<gene>
    <name evidence="1" type="ORF">NCTC11157_02484</name>
</gene>
<dbReference type="EMBL" id="UGTL01000002">
    <property type="protein sequence ID" value="SUB97689.1"/>
    <property type="molecule type" value="Genomic_DNA"/>
</dbReference>